<dbReference type="HOGENOM" id="CLU_168767_0_0_9"/>
<reference evidence="1 2" key="1">
    <citation type="submission" date="2012-04" db="EMBL/GenBank/DDBJ databases">
        <title>The Genome Sequence of Bacillus cereus HuA2-1.</title>
        <authorList>
            <consortium name="The Broad Institute Genome Sequencing Platform"/>
            <consortium name="The Broad Institute Genome Sequencing Center for Infectious Disease"/>
            <person name="Feldgarden M."/>
            <person name="Van der Auwera G.A."/>
            <person name="Mahillon J."/>
            <person name="Duprez V."/>
            <person name="Timmery S."/>
            <person name="Mattelet C."/>
            <person name="Dierick K."/>
            <person name="Sun M."/>
            <person name="Yu Z."/>
            <person name="Zhu L."/>
            <person name="Hu X."/>
            <person name="Shank E.B."/>
            <person name="Swiecicka I."/>
            <person name="Hansen B.M."/>
            <person name="Andrup L."/>
            <person name="Young S.K."/>
            <person name="Zeng Q."/>
            <person name="Gargeya S."/>
            <person name="Fitzgerald M."/>
            <person name="Haas B."/>
            <person name="Abouelleil A."/>
            <person name="Alvarado L."/>
            <person name="Arachchi H.M."/>
            <person name="Berlin A."/>
            <person name="Chapman S.B."/>
            <person name="Goldberg J."/>
            <person name="Griggs A."/>
            <person name="Gujja S."/>
            <person name="Hansen M."/>
            <person name="Howarth C."/>
            <person name="Imamovic A."/>
            <person name="Larimer J."/>
            <person name="McCowen C."/>
            <person name="Montmayeur A."/>
            <person name="Murphy C."/>
            <person name="Neiman D."/>
            <person name="Pearson M."/>
            <person name="Priest M."/>
            <person name="Roberts A."/>
            <person name="Saif S."/>
            <person name="Shea T."/>
            <person name="Sisk P."/>
            <person name="Sykes S."/>
            <person name="Wortman J."/>
            <person name="Nusbaum C."/>
            <person name="Birren B."/>
        </authorList>
    </citation>
    <scope>NUCLEOTIDE SEQUENCE [LARGE SCALE GENOMIC DNA]</scope>
    <source>
        <strain evidence="1 2">HuA2-1</strain>
    </source>
</reference>
<dbReference type="RefSeq" id="WP_002139613.1">
    <property type="nucleotide sequence ID" value="NZ_JH804676.1"/>
</dbReference>
<proteinExistence type="predicted"/>
<name>J9BLM4_BACCE</name>
<evidence type="ECO:0000313" key="2">
    <source>
        <dbReference type="Proteomes" id="UP000004136"/>
    </source>
</evidence>
<dbReference type="InterPro" id="IPR019718">
    <property type="entry name" value="DUF2602"/>
</dbReference>
<evidence type="ECO:0000313" key="1">
    <source>
        <dbReference type="EMBL" id="EJV74407.1"/>
    </source>
</evidence>
<protein>
    <submittedName>
        <fullName evidence="1">Uncharacterized protein</fullName>
    </submittedName>
</protein>
<comment type="caution">
    <text evidence="1">The sequence shown here is derived from an EMBL/GenBank/DDBJ whole genome shotgun (WGS) entry which is preliminary data.</text>
</comment>
<dbReference type="AlphaFoldDB" id="J9BLM4"/>
<gene>
    <name evidence="1" type="ORF">IG3_05767</name>
</gene>
<dbReference type="Pfam" id="PF10782">
    <property type="entry name" value="zf-C2HCIx2C"/>
    <property type="match status" value="1"/>
</dbReference>
<sequence>MKHKRKAIINEISYLESTYCMNCPLLNENINKEKKGRCRKQRNNIQCVGCPINDTIRAWGKKLESLSQQHTFNKVRQLYLDNPYEYLQYKEYPIELIIEELGITKYELRRRNQTKGRQHVKMRC</sequence>
<dbReference type="OrthoDB" id="2894533at2"/>
<dbReference type="Proteomes" id="UP000004136">
    <property type="component" value="Unassembled WGS sequence"/>
</dbReference>
<organism evidence="1 2">
    <name type="scientific">Bacillus cereus HuA2-1</name>
    <dbReference type="NCBI Taxonomy" id="1053201"/>
    <lineage>
        <taxon>Bacteria</taxon>
        <taxon>Bacillati</taxon>
        <taxon>Bacillota</taxon>
        <taxon>Bacilli</taxon>
        <taxon>Bacillales</taxon>
        <taxon>Bacillaceae</taxon>
        <taxon>Bacillus</taxon>
        <taxon>Bacillus cereus group</taxon>
    </lineage>
</organism>
<dbReference type="EMBL" id="AHDV01000058">
    <property type="protein sequence ID" value="EJV74407.1"/>
    <property type="molecule type" value="Genomic_DNA"/>
</dbReference>
<accession>J9BLM4</accession>